<accession>A0A7C4EUV5</accession>
<sequence>MNQGQQDSTLSSHEPSAEATTSHTTCDHGSRKKWFSRLRGDIYVNCIQPLVTSRHTPSYDAKSVSIGLIIGFIIPVGGQLLFLGFLRAFISFNYIVAAGFTLVSNPFNMIPLYYGYYCLGSYVLGRPIALNFHCFEKLMNPVLDKTFFWEALSAFAELGEELLIPWLVAAVILSVVFGTAGYVVTFRIQKKRCKKAAQRLGVQYEEYLARLKARAPQA</sequence>
<comment type="caution">
    <text evidence="4">The sequence shown here is derived from an EMBL/GenBank/DDBJ whole genome shotgun (WGS) entry which is preliminary data.</text>
</comment>
<dbReference type="EMBL" id="DTGT01000198">
    <property type="protein sequence ID" value="HGH60934.1"/>
    <property type="molecule type" value="Genomic_DNA"/>
</dbReference>
<proteinExistence type="predicted"/>
<feature type="domain" description="DUF2062" evidence="3">
    <location>
        <begin position="52"/>
        <end position="196"/>
    </location>
</feature>
<dbReference type="Pfam" id="PF09835">
    <property type="entry name" value="DUF2062"/>
    <property type="match status" value="1"/>
</dbReference>
<evidence type="ECO:0000313" key="4">
    <source>
        <dbReference type="EMBL" id="HGH60934.1"/>
    </source>
</evidence>
<protein>
    <submittedName>
        <fullName evidence="4">DUF2062 domain-containing protein</fullName>
    </submittedName>
</protein>
<reference evidence="4" key="1">
    <citation type="journal article" date="2020" name="mSystems">
        <title>Genome- and Community-Level Interaction Insights into Carbon Utilization and Element Cycling Functions of Hydrothermarchaeota in Hydrothermal Sediment.</title>
        <authorList>
            <person name="Zhou Z."/>
            <person name="Liu Y."/>
            <person name="Xu W."/>
            <person name="Pan J."/>
            <person name="Luo Z.H."/>
            <person name="Li M."/>
        </authorList>
    </citation>
    <scope>NUCLEOTIDE SEQUENCE [LARGE SCALE GENOMIC DNA]</scope>
    <source>
        <strain evidence="4">SpSt-769</strain>
    </source>
</reference>
<organism evidence="4">
    <name type="scientific">Desulfomonile tiedjei</name>
    <dbReference type="NCBI Taxonomy" id="2358"/>
    <lineage>
        <taxon>Bacteria</taxon>
        <taxon>Pseudomonadati</taxon>
        <taxon>Thermodesulfobacteriota</taxon>
        <taxon>Desulfomonilia</taxon>
        <taxon>Desulfomonilales</taxon>
        <taxon>Desulfomonilaceae</taxon>
        <taxon>Desulfomonile</taxon>
    </lineage>
</organism>
<feature type="compositionally biased region" description="Polar residues" evidence="1">
    <location>
        <begin position="1"/>
        <end position="24"/>
    </location>
</feature>
<keyword evidence="2" id="KW-1133">Transmembrane helix</keyword>
<feature type="region of interest" description="Disordered" evidence="1">
    <location>
        <begin position="1"/>
        <end position="28"/>
    </location>
</feature>
<feature type="transmembrane region" description="Helical" evidence="2">
    <location>
        <begin position="163"/>
        <end position="185"/>
    </location>
</feature>
<dbReference type="AlphaFoldDB" id="A0A7C4EUV5"/>
<evidence type="ECO:0000256" key="1">
    <source>
        <dbReference type="SAM" id="MobiDB-lite"/>
    </source>
</evidence>
<feature type="transmembrane region" description="Helical" evidence="2">
    <location>
        <begin position="92"/>
        <end position="114"/>
    </location>
</feature>
<evidence type="ECO:0000256" key="2">
    <source>
        <dbReference type="SAM" id="Phobius"/>
    </source>
</evidence>
<name>A0A7C4EUV5_9BACT</name>
<dbReference type="PANTHER" id="PTHR40547">
    <property type="entry name" value="SLL0298 PROTEIN"/>
    <property type="match status" value="1"/>
</dbReference>
<feature type="transmembrane region" description="Helical" evidence="2">
    <location>
        <begin position="64"/>
        <end position="85"/>
    </location>
</feature>
<evidence type="ECO:0000259" key="3">
    <source>
        <dbReference type="Pfam" id="PF09835"/>
    </source>
</evidence>
<keyword evidence="2" id="KW-0472">Membrane</keyword>
<dbReference type="PANTHER" id="PTHR40547:SF1">
    <property type="entry name" value="SLL0298 PROTEIN"/>
    <property type="match status" value="1"/>
</dbReference>
<keyword evidence="2" id="KW-0812">Transmembrane</keyword>
<gene>
    <name evidence="4" type="ORF">ENV54_06515</name>
</gene>
<dbReference type="InterPro" id="IPR018639">
    <property type="entry name" value="DUF2062"/>
</dbReference>